<dbReference type="KEGG" id="smam:Mal15_17970"/>
<evidence type="ECO:0000256" key="1">
    <source>
        <dbReference type="SAM" id="MobiDB-lite"/>
    </source>
</evidence>
<accession>A0A5B9MAN6</accession>
<dbReference type="AlphaFoldDB" id="A0A5B9MAN6"/>
<dbReference type="EMBL" id="CP036264">
    <property type="protein sequence ID" value="QEF97753.1"/>
    <property type="molecule type" value="Genomic_DNA"/>
</dbReference>
<evidence type="ECO:0000313" key="2">
    <source>
        <dbReference type="EMBL" id="QEF97753.1"/>
    </source>
</evidence>
<evidence type="ECO:0000313" key="3">
    <source>
        <dbReference type="Proteomes" id="UP000321353"/>
    </source>
</evidence>
<protein>
    <submittedName>
        <fullName evidence="2">Uncharacterized protein</fullName>
    </submittedName>
</protein>
<reference evidence="2 3" key="1">
    <citation type="submission" date="2019-02" db="EMBL/GenBank/DDBJ databases">
        <title>Planctomycetal bacteria perform biofilm scaping via a novel small molecule.</title>
        <authorList>
            <person name="Jeske O."/>
            <person name="Boedeker C."/>
            <person name="Wiegand S."/>
            <person name="Breitling P."/>
            <person name="Kallscheuer N."/>
            <person name="Jogler M."/>
            <person name="Rohde M."/>
            <person name="Petersen J."/>
            <person name="Medema M.H."/>
            <person name="Surup F."/>
            <person name="Jogler C."/>
        </authorList>
    </citation>
    <scope>NUCLEOTIDE SEQUENCE [LARGE SCALE GENOMIC DNA]</scope>
    <source>
        <strain evidence="2 3">Mal15</strain>
    </source>
</reference>
<gene>
    <name evidence="2" type="ORF">Mal15_17970</name>
</gene>
<feature type="region of interest" description="Disordered" evidence="1">
    <location>
        <begin position="142"/>
        <end position="167"/>
    </location>
</feature>
<keyword evidence="3" id="KW-1185">Reference proteome</keyword>
<proteinExistence type="predicted"/>
<organism evidence="2 3">
    <name type="scientific">Stieleria maiorica</name>
    <dbReference type="NCBI Taxonomy" id="2795974"/>
    <lineage>
        <taxon>Bacteria</taxon>
        <taxon>Pseudomonadati</taxon>
        <taxon>Planctomycetota</taxon>
        <taxon>Planctomycetia</taxon>
        <taxon>Pirellulales</taxon>
        <taxon>Pirellulaceae</taxon>
        <taxon>Stieleria</taxon>
    </lineage>
</organism>
<sequence>MTVDCRSEALAAQNACVIDDASVRPSASPQFQNQVSRTSPEHRIQSAYSLSPNAPSEYHARSLRPIKPAMVNLPVTLQTLTHLPECDDAANVGGGRQKIHRLVAWPGKSRTKKGGAPWNPETERRCSIGMGWAPQLKAKLTKSNLPTGRRARQAEPPLSQPHRPIQSSHLSIPVGRKQMAPFVWTAVGLLRPPFWLVGSHFLLPAAPVGRLAVDLGSPEMLRLKQRL</sequence>
<dbReference type="Proteomes" id="UP000321353">
    <property type="component" value="Chromosome"/>
</dbReference>
<name>A0A5B9MAN6_9BACT</name>